<name>A0A3S4N598_9MAGN</name>
<evidence type="ECO:0000313" key="2">
    <source>
        <dbReference type="Proteomes" id="UP000283530"/>
    </source>
</evidence>
<dbReference type="AlphaFoldDB" id="A0A3S4N598"/>
<reference evidence="1 2" key="1">
    <citation type="journal article" date="2019" name="Nat. Plants">
        <title>Stout camphor tree genome fills gaps in understanding of flowering plant genome evolution.</title>
        <authorList>
            <person name="Chaw S.M."/>
            <person name="Liu Y.C."/>
            <person name="Wu Y.W."/>
            <person name="Wang H.Y."/>
            <person name="Lin C.I."/>
            <person name="Wu C.S."/>
            <person name="Ke H.M."/>
            <person name="Chang L.Y."/>
            <person name="Hsu C.Y."/>
            <person name="Yang H.T."/>
            <person name="Sudianto E."/>
            <person name="Hsu M.H."/>
            <person name="Wu K.P."/>
            <person name="Wang L.N."/>
            <person name="Leebens-Mack J.H."/>
            <person name="Tsai I.J."/>
        </authorList>
    </citation>
    <scope>NUCLEOTIDE SEQUENCE [LARGE SCALE GENOMIC DNA]</scope>
    <source>
        <strain evidence="2">cv. Chaw 1501</strain>
        <tissue evidence="1">Young leaves</tissue>
    </source>
</reference>
<gene>
    <name evidence="1" type="ORF">CKAN_00117900</name>
</gene>
<sequence>MILVHIELLLVKQLNGYDVELNASSYLCIRGGLKRLCIIPNHAEHCYTLLPNLHASVRRWEDVNKLLYDERPGRRKADSNI</sequence>
<comment type="caution">
    <text evidence="1">The sequence shown here is derived from an EMBL/GenBank/DDBJ whole genome shotgun (WGS) entry which is preliminary data.</text>
</comment>
<organism evidence="1 2">
    <name type="scientific">Cinnamomum micranthum f. kanehirae</name>
    <dbReference type="NCBI Taxonomy" id="337451"/>
    <lineage>
        <taxon>Eukaryota</taxon>
        <taxon>Viridiplantae</taxon>
        <taxon>Streptophyta</taxon>
        <taxon>Embryophyta</taxon>
        <taxon>Tracheophyta</taxon>
        <taxon>Spermatophyta</taxon>
        <taxon>Magnoliopsida</taxon>
        <taxon>Magnoliidae</taxon>
        <taxon>Laurales</taxon>
        <taxon>Lauraceae</taxon>
        <taxon>Cinnamomum</taxon>
    </lineage>
</organism>
<accession>A0A3S4N598</accession>
<proteinExistence type="predicted"/>
<dbReference type="EMBL" id="QPKB01000001">
    <property type="protein sequence ID" value="RWR72931.1"/>
    <property type="molecule type" value="Genomic_DNA"/>
</dbReference>
<protein>
    <submittedName>
        <fullName evidence="1">Uncharacterized protein</fullName>
    </submittedName>
</protein>
<evidence type="ECO:0000313" key="1">
    <source>
        <dbReference type="EMBL" id="RWR72931.1"/>
    </source>
</evidence>
<dbReference type="Proteomes" id="UP000283530">
    <property type="component" value="Unassembled WGS sequence"/>
</dbReference>
<keyword evidence="2" id="KW-1185">Reference proteome</keyword>